<sequence length="694" mass="76130">MRVFLLLLLGGVRAQTPQASQMFGTLESPNFPDQYPGDSALRWNLSVPDGFRIRLSFSHFDLEPSYLCEYDSVQVEAGGEVLALFCGSEGSDTEAVPGLELLFSPRNSLSLSFLSDFSNEEKFSGFRAHYSAQDVDECIAVDEDLLCDHFCHNFIGGFYCSCRYGYQLHADNRTCTVECSDGVFRERSGVLSSVDFPSPYPKSSDCSLRIQVPPGFRLRLHFHPNFDIEDHPEVSCPYDQLRVVSGSRTFGPFCGTRAPDDIETDGHEAMVMFHSDDSGENVGWRLTYTTIGSTCAAPEAPLHALLTPVQSEYSFKDHILFTCSTGFTLLQDGEALDHLQIVCQSDGSWSSSPPRCQMVDCGTPHAVAMADLVFGSHDNGTVFGSTVSYLCREDAVRLDPSNSSYSCALTGDWVHSESGSSRLPSCLPGCGRPGRPLPTQVKRVVGGRGATPGLFPWQVLLQVEDRSRVPEDRWFGSGALLSPSWILTAAHLLRSQRRDNSVAPVAPQHIKVFLGLLDAVDQRLATNRSVQEVLLHPHFQPNNYNNDIALLRLTEPLEFSELILPVCLPPPHRQDDPPSPLPNSLGVVAGPSPLLQFVKLPVVPQLECLESYASRSVRYNITDNMFCAGFFQGGQDTCLGDSGGAFVMQDGGGAWAVLGLVSWGGPEDCGSQRVYGVYTRVSKYVEWIQQYTGG</sequence>
<dbReference type="InterPro" id="IPR043504">
    <property type="entry name" value="Peptidase_S1_PA_chymotrypsin"/>
</dbReference>
<feature type="binding site" evidence="18">
    <location>
        <position position="116"/>
    </location>
    <ligand>
        <name>Ca(2+)</name>
        <dbReference type="ChEBI" id="CHEBI:29108"/>
        <label>1</label>
    </ligand>
</feature>
<dbReference type="InterPro" id="IPR033116">
    <property type="entry name" value="TRYPSIN_SER"/>
</dbReference>
<feature type="domain" description="Sushi" evidence="23">
    <location>
        <begin position="293"/>
        <end position="358"/>
    </location>
</feature>
<evidence type="ECO:0000256" key="2">
    <source>
        <dbReference type="ARBA" id="ARBA00022525"/>
    </source>
</evidence>
<dbReference type="Gene3D" id="2.10.25.10">
    <property type="entry name" value="Laminin"/>
    <property type="match status" value="1"/>
</dbReference>
<feature type="disulfide bond" evidence="16">
    <location>
        <begin position="295"/>
        <end position="343"/>
    </location>
</feature>
<dbReference type="Proteomes" id="UP001331515">
    <property type="component" value="Unassembled WGS sequence"/>
</dbReference>
<dbReference type="SMART" id="SM00181">
    <property type="entry name" value="EGF"/>
    <property type="match status" value="1"/>
</dbReference>
<feature type="active site" description="Charge relay system" evidence="15">
    <location>
        <position position="491"/>
    </location>
</feature>
<dbReference type="PROSITE" id="PS01186">
    <property type="entry name" value="EGF_2"/>
    <property type="match status" value="1"/>
</dbReference>
<evidence type="ECO:0000256" key="6">
    <source>
        <dbReference type="ARBA" id="ARBA00022670"/>
    </source>
</evidence>
<dbReference type="SMART" id="SM00179">
    <property type="entry name" value="EGF_CA"/>
    <property type="match status" value="1"/>
</dbReference>
<evidence type="ECO:0000256" key="19">
    <source>
        <dbReference type="PROSITE-ProRule" id="PRU00059"/>
    </source>
</evidence>
<dbReference type="PROSITE" id="PS01180">
    <property type="entry name" value="CUB"/>
    <property type="match status" value="2"/>
</dbReference>
<comment type="caution">
    <text evidence="20">Lacks conserved residue(s) required for the propagation of feature annotation.</text>
</comment>
<evidence type="ECO:0000259" key="21">
    <source>
        <dbReference type="PROSITE" id="PS01180"/>
    </source>
</evidence>
<feature type="disulfide bond" evidence="16">
    <location>
        <begin position="147"/>
        <end position="160"/>
    </location>
</feature>
<keyword evidence="9" id="KW-0378">Hydrolase</keyword>
<dbReference type="InterPro" id="IPR024175">
    <property type="entry name" value="Pept_S1A_C1r/C1S/mannan-bd"/>
</dbReference>
<evidence type="ECO:0000256" key="12">
    <source>
        <dbReference type="ARBA" id="ARBA00023157"/>
    </source>
</evidence>
<keyword evidence="12 16" id="KW-1015">Disulfide bond</keyword>
<feature type="binding site" evidence="18">
    <location>
        <position position="134"/>
    </location>
    <ligand>
        <name>Ca(2+)</name>
        <dbReference type="ChEBI" id="CHEBI:29108"/>
        <label>2</label>
    </ligand>
</feature>
<keyword evidence="11" id="KW-0391">Immunity</keyword>
<feature type="disulfide bond" evidence="16">
    <location>
        <begin position="608"/>
        <end position="627"/>
    </location>
</feature>
<dbReference type="GO" id="GO:0005509">
    <property type="term" value="F:calcium ion binding"/>
    <property type="evidence" value="ECO:0007669"/>
    <property type="project" value="InterPro"/>
</dbReference>
<comment type="caution">
    <text evidence="24">The sequence shown here is derived from an EMBL/GenBank/DDBJ whole genome shotgun (WGS) entry which is preliminary data.</text>
</comment>
<dbReference type="InterPro" id="IPR000436">
    <property type="entry name" value="Sushi_SCR_CCP_dom"/>
</dbReference>
<dbReference type="PIRSF" id="PIRSF001155">
    <property type="entry name" value="C1r_C1s_MASP"/>
    <property type="match status" value="1"/>
</dbReference>
<evidence type="ECO:0000256" key="10">
    <source>
        <dbReference type="ARBA" id="ARBA00022825"/>
    </source>
</evidence>
<evidence type="ECO:0000256" key="4">
    <source>
        <dbReference type="ARBA" id="ARBA00022588"/>
    </source>
</evidence>
<evidence type="ECO:0000256" key="13">
    <source>
        <dbReference type="ARBA" id="ARBA00023180"/>
    </source>
</evidence>
<feature type="disulfide bond" evidence="16">
    <location>
        <begin position="391"/>
        <end position="426"/>
    </location>
</feature>
<feature type="modified residue" description="Phosphoserine; by CK2" evidence="17">
    <location>
        <position position="192"/>
    </location>
</feature>
<dbReference type="Gene3D" id="2.40.10.10">
    <property type="entry name" value="Trypsin-like serine proteases"/>
    <property type="match status" value="1"/>
</dbReference>
<comment type="PTM">
    <text evidence="17">The iron and 2-oxoglutarate dependent 3-hydroxylation of aspartate and asparagine is (R) stereospecific within EGF domains.</text>
</comment>
<dbReference type="Pfam" id="PF14670">
    <property type="entry name" value="FXa_inhibition"/>
    <property type="match status" value="1"/>
</dbReference>
<dbReference type="PANTHER" id="PTHR24255">
    <property type="entry name" value="COMPLEMENT COMPONENT 1, S SUBCOMPONENT-RELATED"/>
    <property type="match status" value="1"/>
</dbReference>
<keyword evidence="14 17" id="KW-0379">Hydroxylation</keyword>
<feature type="disulfide bond" evidence="16">
    <location>
        <begin position="236"/>
        <end position="254"/>
    </location>
</feature>
<dbReference type="SMART" id="SM00042">
    <property type="entry name" value="CUB"/>
    <property type="match status" value="2"/>
</dbReference>
<feature type="disulfide bond" evidence="16">
    <location>
        <begin position="361"/>
        <end position="407"/>
    </location>
</feature>
<dbReference type="SMART" id="SM00032">
    <property type="entry name" value="CCP"/>
    <property type="match status" value="2"/>
</dbReference>
<dbReference type="Pfam" id="PF00431">
    <property type="entry name" value="CUB"/>
    <property type="match status" value="2"/>
</dbReference>
<dbReference type="PROSITE" id="PS00135">
    <property type="entry name" value="TRYPSIN_SER"/>
    <property type="match status" value="1"/>
</dbReference>
<keyword evidence="13" id="KW-0325">Glycoprotein</keyword>
<dbReference type="PRINTS" id="PR00722">
    <property type="entry name" value="CHYMOTRYPSIN"/>
</dbReference>
<dbReference type="AlphaFoldDB" id="A0AAN8DYB9"/>
<reference evidence="24 25" key="1">
    <citation type="journal article" date="2023" name="Mol. Biol. Evol.">
        <title>Genomics of Secondarily Temperate Adaptation in the Only Non-Antarctic Icefish.</title>
        <authorList>
            <person name="Rivera-Colon A.G."/>
            <person name="Rayamajhi N."/>
            <person name="Minhas B.F."/>
            <person name="Madrigal G."/>
            <person name="Bilyk K.T."/>
            <person name="Yoon V."/>
            <person name="Hune M."/>
            <person name="Gregory S."/>
            <person name="Cheng C.H.C."/>
            <person name="Catchen J.M."/>
        </authorList>
    </citation>
    <scope>NUCLEOTIDE SEQUENCE [LARGE SCALE GENOMIC DNA]</scope>
    <source>
        <tissue evidence="24">White muscle</tissue>
    </source>
</reference>
<evidence type="ECO:0000256" key="20">
    <source>
        <dbReference type="PROSITE-ProRule" id="PRU00302"/>
    </source>
</evidence>
<evidence type="ECO:0000259" key="23">
    <source>
        <dbReference type="PROSITE" id="PS50923"/>
    </source>
</evidence>
<dbReference type="GO" id="GO:0006956">
    <property type="term" value="P:complement activation"/>
    <property type="evidence" value="ECO:0007669"/>
    <property type="project" value="InterPro"/>
</dbReference>
<feature type="disulfide bond" evidence="16">
    <location>
        <begin position="138"/>
        <end position="151"/>
    </location>
</feature>
<feature type="modified residue" description="(3R)-3-hydroxyasparagine" evidence="17">
    <location>
        <position position="153"/>
    </location>
</feature>
<protein>
    <recommendedName>
        <fullName evidence="26">Mannan-binding lectin serine protease 1</fullName>
    </recommendedName>
</protein>
<feature type="binding site" evidence="18">
    <location>
        <position position="157"/>
    </location>
    <ligand>
        <name>Ca(2+)</name>
        <dbReference type="ChEBI" id="CHEBI:29108"/>
        <label>2</label>
    </ligand>
</feature>
<dbReference type="SUPFAM" id="SSF57535">
    <property type="entry name" value="Complement control module/SCR domain"/>
    <property type="match status" value="2"/>
</dbReference>
<dbReference type="FunFam" id="2.60.120.290:FF:000012">
    <property type="entry name" value="mannan-binding lectin serine protease 1 isoform X1"/>
    <property type="match status" value="1"/>
</dbReference>
<evidence type="ECO:0000256" key="14">
    <source>
        <dbReference type="ARBA" id="ARBA00023278"/>
    </source>
</evidence>
<keyword evidence="8" id="KW-0677">Repeat</keyword>
<feature type="domain" description="CUB" evidence="21">
    <location>
        <begin position="179"/>
        <end position="291"/>
    </location>
</feature>
<dbReference type="InterPro" id="IPR001314">
    <property type="entry name" value="Peptidase_S1A"/>
</dbReference>
<feature type="binding site" evidence="18">
    <location>
        <position position="153"/>
    </location>
    <ligand>
        <name>Ca(2+)</name>
        <dbReference type="ChEBI" id="CHEBI:29108"/>
        <label>2</label>
    </ligand>
</feature>
<dbReference type="PROSITE" id="PS01187">
    <property type="entry name" value="EGF_CA"/>
    <property type="match status" value="1"/>
</dbReference>
<keyword evidence="17" id="KW-0597">Phosphoprotein</keyword>
<evidence type="ECO:0000256" key="9">
    <source>
        <dbReference type="ARBA" id="ARBA00022801"/>
    </source>
</evidence>
<keyword evidence="6" id="KW-0645">Protease</keyword>
<dbReference type="Gene3D" id="2.10.70.10">
    <property type="entry name" value="Complement Module, domain 1"/>
    <property type="match status" value="2"/>
</dbReference>
<evidence type="ECO:0000256" key="5">
    <source>
        <dbReference type="ARBA" id="ARBA00022659"/>
    </source>
</evidence>
<evidence type="ECO:0000256" key="17">
    <source>
        <dbReference type="PIRSR" id="PIRSR001155-3"/>
    </source>
</evidence>
<feature type="domain" description="CUB" evidence="21">
    <location>
        <begin position="9"/>
        <end position="133"/>
    </location>
</feature>
<dbReference type="FunFam" id="2.60.120.290:FF:000006">
    <property type="entry name" value="Mannan-binding lectin serine protease 1"/>
    <property type="match status" value="1"/>
</dbReference>
<dbReference type="FunFam" id="2.40.10.10:FF:000054">
    <property type="entry name" value="Complement C1r subcomponent"/>
    <property type="match status" value="1"/>
</dbReference>
<evidence type="ECO:0000259" key="22">
    <source>
        <dbReference type="PROSITE" id="PS50240"/>
    </source>
</evidence>
<feature type="domain" description="Peptidase S1" evidence="22">
    <location>
        <begin position="444"/>
        <end position="693"/>
    </location>
</feature>
<feature type="binding site" evidence="18">
    <location>
        <position position="229"/>
    </location>
    <ligand>
        <name>Ca(2+)</name>
        <dbReference type="ChEBI" id="CHEBI:29108"/>
        <label>3</label>
    </ligand>
</feature>
<dbReference type="CDD" id="cd00033">
    <property type="entry name" value="CCP"/>
    <property type="match status" value="1"/>
</dbReference>
<dbReference type="GO" id="GO:0005615">
    <property type="term" value="C:extracellular space"/>
    <property type="evidence" value="ECO:0007669"/>
    <property type="project" value="TreeGrafter"/>
</dbReference>
<dbReference type="InterPro" id="IPR009003">
    <property type="entry name" value="Peptidase_S1_PA"/>
</dbReference>
<feature type="disulfide bond" evidence="16">
    <location>
        <begin position="162"/>
        <end position="175"/>
    </location>
</feature>
<feature type="binding site" evidence="18">
    <location>
        <position position="239"/>
    </location>
    <ligand>
        <name>Ca(2+)</name>
        <dbReference type="ChEBI" id="CHEBI:29108"/>
        <label>3</label>
    </ligand>
</feature>
<evidence type="ECO:0008006" key="26">
    <source>
        <dbReference type="Google" id="ProtNLM"/>
    </source>
</evidence>
<organism evidence="24 25">
    <name type="scientific">Champsocephalus gunnari</name>
    <name type="common">Mackerel icefish</name>
    <dbReference type="NCBI Taxonomy" id="52237"/>
    <lineage>
        <taxon>Eukaryota</taxon>
        <taxon>Metazoa</taxon>
        <taxon>Chordata</taxon>
        <taxon>Craniata</taxon>
        <taxon>Vertebrata</taxon>
        <taxon>Euteleostomi</taxon>
        <taxon>Actinopterygii</taxon>
        <taxon>Neopterygii</taxon>
        <taxon>Teleostei</taxon>
        <taxon>Neoteleostei</taxon>
        <taxon>Acanthomorphata</taxon>
        <taxon>Eupercaria</taxon>
        <taxon>Perciformes</taxon>
        <taxon>Notothenioidei</taxon>
        <taxon>Channichthyidae</taxon>
        <taxon>Champsocephalus</taxon>
    </lineage>
</organism>
<dbReference type="CDD" id="cd00041">
    <property type="entry name" value="CUB"/>
    <property type="match status" value="2"/>
</dbReference>
<accession>A0AAN8DYB9</accession>
<keyword evidence="5 20" id="KW-0768">Sushi</keyword>
<dbReference type="PROSITE" id="PS50240">
    <property type="entry name" value="TRYPSIN_DOM"/>
    <property type="match status" value="1"/>
</dbReference>
<keyword evidence="2" id="KW-0964">Secreted</keyword>
<dbReference type="SUPFAM" id="SSF57196">
    <property type="entry name" value="EGF/Laminin"/>
    <property type="match status" value="1"/>
</dbReference>
<dbReference type="CDD" id="cd00190">
    <property type="entry name" value="Tryp_SPc"/>
    <property type="match status" value="1"/>
</dbReference>
<keyword evidence="18" id="KW-0106">Calcium</keyword>
<keyword evidence="7" id="KW-0732">Signal</keyword>
<feature type="disulfide bond" evidence="16">
    <location>
        <begin position="323"/>
        <end position="356"/>
    </location>
</feature>
<dbReference type="InterPro" id="IPR000859">
    <property type="entry name" value="CUB_dom"/>
</dbReference>
<proteinExistence type="predicted"/>
<gene>
    <name evidence="24" type="ORF">CgunFtcFv8_010066</name>
</gene>
<feature type="binding site" evidence="18">
    <location>
        <position position="71"/>
    </location>
    <ligand>
        <name>Ca(2+)</name>
        <dbReference type="ChEBI" id="CHEBI:29108"/>
        <label>1</label>
    </ligand>
</feature>
<feature type="binding site" evidence="18">
    <location>
        <position position="135"/>
    </location>
    <ligand>
        <name>Ca(2+)</name>
        <dbReference type="ChEBI" id="CHEBI:29108"/>
        <label>2</label>
    </ligand>
</feature>
<name>A0AAN8DYB9_CHAGU</name>
<dbReference type="Gene3D" id="2.60.120.290">
    <property type="entry name" value="Spermadhesin, CUB domain"/>
    <property type="match status" value="2"/>
</dbReference>
<dbReference type="EMBL" id="JAURVH010001517">
    <property type="protein sequence ID" value="KAK5928773.1"/>
    <property type="molecule type" value="Genomic_DNA"/>
</dbReference>
<feature type="binding site" evidence="18">
    <location>
        <position position="276"/>
    </location>
    <ligand>
        <name>Ca(2+)</name>
        <dbReference type="ChEBI" id="CHEBI:29108"/>
        <label>3</label>
    </ligand>
</feature>
<evidence type="ECO:0000256" key="7">
    <source>
        <dbReference type="ARBA" id="ARBA00022729"/>
    </source>
</evidence>
<evidence type="ECO:0000313" key="24">
    <source>
        <dbReference type="EMBL" id="KAK5928773.1"/>
    </source>
</evidence>
<dbReference type="Pfam" id="PF00084">
    <property type="entry name" value="Sushi"/>
    <property type="match status" value="1"/>
</dbReference>
<dbReference type="PANTHER" id="PTHR24255:SF13">
    <property type="entry name" value="MANNAN-BINDING LECTIN SERINE PROTEASE 1"/>
    <property type="match status" value="1"/>
</dbReference>
<feature type="binding site" evidence="18">
    <location>
        <position position="278"/>
    </location>
    <ligand>
        <name>Ca(2+)</name>
        <dbReference type="ChEBI" id="CHEBI:29108"/>
        <label>3</label>
    </ligand>
</feature>
<feature type="disulfide bond" evidence="16 19">
    <location>
        <begin position="179"/>
        <end position="206"/>
    </location>
</feature>
<feature type="disulfide bond" evidence="16">
    <location>
        <begin position="638"/>
        <end position="669"/>
    </location>
</feature>
<keyword evidence="10" id="KW-0720">Serine protease</keyword>
<dbReference type="InterPro" id="IPR035914">
    <property type="entry name" value="Sperma_CUB_dom_sf"/>
</dbReference>
<dbReference type="SMART" id="SM00020">
    <property type="entry name" value="Tryp_SPc"/>
    <property type="match status" value="1"/>
</dbReference>
<feature type="active site" description="Charge relay system" evidence="15">
    <location>
        <position position="547"/>
    </location>
</feature>
<keyword evidence="18" id="KW-0479">Metal-binding</keyword>
<evidence type="ECO:0000256" key="8">
    <source>
        <dbReference type="ARBA" id="ARBA00022737"/>
    </source>
</evidence>
<dbReference type="Pfam" id="PF00089">
    <property type="entry name" value="Trypsin"/>
    <property type="match status" value="1"/>
</dbReference>
<feature type="active site" description="Charge relay system" evidence="15">
    <location>
        <position position="642"/>
    </location>
</feature>
<dbReference type="InterPro" id="IPR001881">
    <property type="entry name" value="EGF-like_Ca-bd_dom"/>
</dbReference>
<keyword evidence="4" id="KW-0399">Innate immunity</keyword>
<feature type="binding site" evidence="18">
    <location>
        <position position="137"/>
    </location>
    <ligand>
        <name>Ca(2+)</name>
        <dbReference type="ChEBI" id="CHEBI:29108"/>
        <label>2</label>
    </ligand>
</feature>
<evidence type="ECO:0000256" key="3">
    <source>
        <dbReference type="ARBA" id="ARBA00022536"/>
    </source>
</evidence>
<keyword evidence="3" id="KW-0245">EGF-like domain</keyword>
<dbReference type="CDD" id="cd00054">
    <property type="entry name" value="EGF_CA"/>
    <property type="match status" value="1"/>
</dbReference>
<dbReference type="SUPFAM" id="SSF49854">
    <property type="entry name" value="Spermadhesin, CUB domain"/>
    <property type="match status" value="2"/>
</dbReference>
<dbReference type="SUPFAM" id="SSF50494">
    <property type="entry name" value="Trypsin-like serine proteases"/>
    <property type="match status" value="1"/>
</dbReference>
<evidence type="ECO:0000256" key="16">
    <source>
        <dbReference type="PIRSR" id="PIRSR001155-2"/>
    </source>
</evidence>
<dbReference type="GO" id="GO:0045087">
    <property type="term" value="P:innate immune response"/>
    <property type="evidence" value="ECO:0007669"/>
    <property type="project" value="UniProtKB-KW"/>
</dbReference>
<comment type="subcellular location">
    <subcellularLocation>
        <location evidence="1">Secreted</location>
    </subcellularLocation>
</comment>
<dbReference type="InterPro" id="IPR001254">
    <property type="entry name" value="Trypsin_dom"/>
</dbReference>
<dbReference type="PROSITE" id="PS50923">
    <property type="entry name" value="SUSHI"/>
    <property type="match status" value="2"/>
</dbReference>
<feature type="disulfide bond" evidence="16">
    <location>
        <begin position="68"/>
        <end position="86"/>
    </location>
</feature>
<evidence type="ECO:0000256" key="1">
    <source>
        <dbReference type="ARBA" id="ARBA00004613"/>
    </source>
</evidence>
<dbReference type="InterPro" id="IPR000742">
    <property type="entry name" value="EGF"/>
</dbReference>
<evidence type="ECO:0000256" key="11">
    <source>
        <dbReference type="ARBA" id="ARBA00022859"/>
    </source>
</evidence>
<dbReference type="GO" id="GO:0006508">
    <property type="term" value="P:proteolysis"/>
    <property type="evidence" value="ECO:0007669"/>
    <property type="project" value="UniProtKB-KW"/>
</dbReference>
<feature type="binding site" evidence="18">
    <location>
        <position position="63"/>
    </location>
    <ligand>
        <name>Ca(2+)</name>
        <dbReference type="ChEBI" id="CHEBI:29108"/>
        <label>1</label>
    </ligand>
</feature>
<dbReference type="InterPro" id="IPR035976">
    <property type="entry name" value="Sushi/SCR/CCP_sf"/>
</dbReference>
<dbReference type="FunFam" id="2.40.10.10:FF:000068">
    <property type="entry name" value="transmembrane protease serine 2"/>
    <property type="match status" value="1"/>
</dbReference>
<dbReference type="InterPro" id="IPR018097">
    <property type="entry name" value="EGF_Ca-bd_CS"/>
</dbReference>
<feature type="disulfide bond" description="Interchain (between heavy and light chains)" evidence="16">
    <location>
        <begin position="430"/>
        <end position="567"/>
    </location>
</feature>
<keyword evidence="25" id="KW-1185">Reference proteome</keyword>
<feature type="binding site" evidence="18">
    <location>
        <position position="118"/>
    </location>
    <ligand>
        <name>Ca(2+)</name>
        <dbReference type="ChEBI" id="CHEBI:29108"/>
        <label>1</label>
    </ligand>
</feature>
<evidence type="ECO:0000313" key="25">
    <source>
        <dbReference type="Proteomes" id="UP001331515"/>
    </source>
</evidence>
<feature type="domain" description="Sushi" evidence="23">
    <location>
        <begin position="359"/>
        <end position="428"/>
    </location>
</feature>
<dbReference type="GO" id="GO:0004252">
    <property type="term" value="F:serine-type endopeptidase activity"/>
    <property type="evidence" value="ECO:0007669"/>
    <property type="project" value="InterPro"/>
</dbReference>
<evidence type="ECO:0000256" key="18">
    <source>
        <dbReference type="PIRSR" id="PIRSR001155-4"/>
    </source>
</evidence>
<evidence type="ECO:0000256" key="15">
    <source>
        <dbReference type="PIRSR" id="PIRSR001155-1"/>
    </source>
</evidence>
<dbReference type="FunFam" id="2.10.25.10:FF:000059">
    <property type="entry name" value="Mannan-binding lectin serine protease 1"/>
    <property type="match status" value="1"/>
</dbReference>